<dbReference type="Proteomes" id="UP000054821">
    <property type="component" value="Unassembled WGS sequence"/>
</dbReference>
<reference evidence="2 3" key="1">
    <citation type="journal article" date="2016" name="Genome Announc.">
        <title>Draft Whole-Genome Sequence of Trichoderma gamsii T6085, a Promising Biocontrol Agent of Fusarium Head Blight on Wheat.</title>
        <authorList>
            <person name="Baroncelli R."/>
            <person name="Zapparata A."/>
            <person name="Piaggeschi G."/>
            <person name="Sarrocco S."/>
            <person name="Vannacci G."/>
        </authorList>
    </citation>
    <scope>NUCLEOTIDE SEQUENCE [LARGE SCALE GENOMIC DNA]</scope>
    <source>
        <strain evidence="2 3">T6085</strain>
    </source>
</reference>
<keyword evidence="3" id="KW-1185">Reference proteome</keyword>
<evidence type="ECO:0000256" key="1">
    <source>
        <dbReference type="SAM" id="MobiDB-lite"/>
    </source>
</evidence>
<dbReference type="GeneID" id="29990691"/>
<feature type="compositionally biased region" description="Basic and acidic residues" evidence="1">
    <location>
        <begin position="30"/>
        <end position="39"/>
    </location>
</feature>
<dbReference type="AlphaFoldDB" id="A0A2P4ZQH7"/>
<organism evidence="2 3">
    <name type="scientific">Trichoderma gamsii</name>
    <dbReference type="NCBI Taxonomy" id="398673"/>
    <lineage>
        <taxon>Eukaryota</taxon>
        <taxon>Fungi</taxon>
        <taxon>Dikarya</taxon>
        <taxon>Ascomycota</taxon>
        <taxon>Pezizomycotina</taxon>
        <taxon>Sordariomycetes</taxon>
        <taxon>Hypocreomycetidae</taxon>
        <taxon>Hypocreales</taxon>
        <taxon>Hypocreaceae</taxon>
        <taxon>Trichoderma</taxon>
    </lineage>
</organism>
<feature type="compositionally biased region" description="Acidic residues" evidence="1">
    <location>
        <begin position="51"/>
        <end position="61"/>
    </location>
</feature>
<feature type="region of interest" description="Disordered" evidence="1">
    <location>
        <begin position="23"/>
        <end position="71"/>
    </location>
</feature>
<accession>A0A2P4ZQH7</accession>
<feature type="region of interest" description="Disordered" evidence="1">
    <location>
        <begin position="115"/>
        <end position="154"/>
    </location>
</feature>
<comment type="caution">
    <text evidence="2">The sequence shown here is derived from an EMBL/GenBank/DDBJ whole genome shotgun (WGS) entry which is preliminary data.</text>
</comment>
<sequence>MAGFDLISSVFRSLFNLIAVNSDETEEEGESRQECRPLSDVHMPLPQDEGSGSDEEGESEEREFRDASESFEAVEVINMDDEYESGEEYLEESCLRLIVALGRCMPPTAQSMMTTARSKVPTISAPEYSDSDLESISDYSDTDGGDSWSVIDER</sequence>
<protein>
    <submittedName>
        <fullName evidence="2">Uncharacterized protein</fullName>
    </submittedName>
</protein>
<evidence type="ECO:0000313" key="3">
    <source>
        <dbReference type="Proteomes" id="UP000054821"/>
    </source>
</evidence>
<evidence type="ECO:0000313" key="2">
    <source>
        <dbReference type="EMBL" id="PON26521.1"/>
    </source>
</evidence>
<dbReference type="RefSeq" id="XP_018656173.1">
    <property type="nucleotide sequence ID" value="XM_018810608.1"/>
</dbReference>
<gene>
    <name evidence="2" type="ORF">TGAM01_v204531</name>
</gene>
<proteinExistence type="predicted"/>
<name>A0A2P4ZQH7_9HYPO</name>
<dbReference type="EMBL" id="JPDN02000013">
    <property type="protein sequence ID" value="PON26521.1"/>
    <property type="molecule type" value="Genomic_DNA"/>
</dbReference>
<feature type="compositionally biased region" description="Acidic residues" evidence="1">
    <location>
        <begin position="129"/>
        <end position="144"/>
    </location>
</feature>